<dbReference type="AlphaFoldDB" id="A0A2D0NGZ0"/>
<comment type="caution">
    <text evidence="1">The sequence shown here is derived from an EMBL/GenBank/DDBJ whole genome shotgun (WGS) entry which is preliminary data.</text>
</comment>
<dbReference type="OrthoDB" id="1492000at2"/>
<organism evidence="1 2">
    <name type="scientific">Flavilitoribacter nigricans (strain ATCC 23147 / DSM 23189 / NBRC 102662 / NCIMB 1420 / SS-2)</name>
    <name type="common">Lewinella nigricans</name>
    <dbReference type="NCBI Taxonomy" id="1122177"/>
    <lineage>
        <taxon>Bacteria</taxon>
        <taxon>Pseudomonadati</taxon>
        <taxon>Bacteroidota</taxon>
        <taxon>Saprospiria</taxon>
        <taxon>Saprospirales</taxon>
        <taxon>Lewinellaceae</taxon>
        <taxon>Flavilitoribacter</taxon>
    </lineage>
</organism>
<gene>
    <name evidence="1" type="ORF">CRP01_07375</name>
</gene>
<evidence type="ECO:0000313" key="2">
    <source>
        <dbReference type="Proteomes" id="UP000223913"/>
    </source>
</evidence>
<accession>A0A2D0NGZ0</accession>
<protein>
    <submittedName>
        <fullName evidence="1">Uncharacterized protein</fullName>
    </submittedName>
</protein>
<evidence type="ECO:0000313" key="1">
    <source>
        <dbReference type="EMBL" id="PHN07439.1"/>
    </source>
</evidence>
<dbReference type="SUPFAM" id="SSF48452">
    <property type="entry name" value="TPR-like"/>
    <property type="match status" value="1"/>
</dbReference>
<proteinExistence type="predicted"/>
<name>A0A2D0NGZ0_FLAN2</name>
<dbReference type="Proteomes" id="UP000223913">
    <property type="component" value="Unassembled WGS sequence"/>
</dbReference>
<dbReference type="InterPro" id="IPR011990">
    <property type="entry name" value="TPR-like_helical_dom_sf"/>
</dbReference>
<keyword evidence="2" id="KW-1185">Reference proteome</keyword>
<sequence length="282" mass="32482">MDAPNRKITQLYADGLAYEAAGDSYLAIKLFKKIIRLDKHWPPAYARLGAIYTSRAEWKPAHYYCKKALALDHAQPDIWWALGISATALKKRGIAKSVWNKFGLDNFKANNPVCIRLRYQKRIEILWVRPIDPARGEIINIPHPNSDRRYRDIIIYDREVIGHNVIGRRRVPIMDELSLYKRSGFRTFSCSLYTQDENHLQSLEKLCLEHGLGFEIWSNSTQQMIPAKEQANPEYFSRDMLPNTGSDGCIVAFGAYELVDVQTVLENWRVVSLQGYGGLQRH</sequence>
<reference evidence="1 2" key="1">
    <citation type="submission" date="2017-10" db="EMBL/GenBank/DDBJ databases">
        <title>The draft genome sequence of Lewinella nigricans NBRC 102662.</title>
        <authorList>
            <person name="Wang K."/>
        </authorList>
    </citation>
    <scope>NUCLEOTIDE SEQUENCE [LARGE SCALE GENOMIC DNA]</scope>
    <source>
        <strain evidence="1 2">NBRC 102662</strain>
    </source>
</reference>
<dbReference type="RefSeq" id="WP_099149367.1">
    <property type="nucleotide sequence ID" value="NZ_PDUD01000010.1"/>
</dbReference>
<dbReference type="InterPro" id="IPR019734">
    <property type="entry name" value="TPR_rpt"/>
</dbReference>
<dbReference type="EMBL" id="PDUD01000010">
    <property type="protein sequence ID" value="PHN07439.1"/>
    <property type="molecule type" value="Genomic_DNA"/>
</dbReference>
<dbReference type="Gene3D" id="1.25.40.10">
    <property type="entry name" value="Tetratricopeptide repeat domain"/>
    <property type="match status" value="1"/>
</dbReference>
<dbReference type="SMART" id="SM00028">
    <property type="entry name" value="TPR"/>
    <property type="match status" value="2"/>
</dbReference>